<dbReference type="GO" id="GO:0016787">
    <property type="term" value="F:hydrolase activity"/>
    <property type="evidence" value="ECO:0007669"/>
    <property type="project" value="UniProtKB-KW"/>
</dbReference>
<dbReference type="SUPFAM" id="SSF53474">
    <property type="entry name" value="alpha/beta-Hydrolases"/>
    <property type="match status" value="1"/>
</dbReference>
<dbReference type="InterPro" id="IPR029058">
    <property type="entry name" value="AB_hydrolase_fold"/>
</dbReference>
<dbReference type="RefSeq" id="WP_212656849.1">
    <property type="nucleotide sequence ID" value="NZ_JAGXTP010000001.1"/>
</dbReference>
<dbReference type="PANTHER" id="PTHR12277">
    <property type="entry name" value="ALPHA/BETA HYDROLASE DOMAIN-CONTAINING PROTEIN"/>
    <property type="match status" value="1"/>
</dbReference>
<dbReference type="AlphaFoldDB" id="A0A942E452"/>
<dbReference type="EMBL" id="JAGXTP010000001">
    <property type="protein sequence ID" value="MBS3847202.1"/>
    <property type="molecule type" value="Genomic_DNA"/>
</dbReference>
<comment type="caution">
    <text evidence="1">The sequence shown here is derived from an EMBL/GenBank/DDBJ whole genome shotgun (WGS) entry which is preliminary data.</text>
</comment>
<evidence type="ECO:0000313" key="1">
    <source>
        <dbReference type="EMBL" id="MBS3847202.1"/>
    </source>
</evidence>
<gene>
    <name evidence="1" type="ORF">KD146_00700</name>
</gene>
<dbReference type="Gene3D" id="3.40.50.1820">
    <property type="entry name" value="alpha/beta hydrolase"/>
    <property type="match status" value="1"/>
</dbReference>
<protein>
    <submittedName>
        <fullName evidence="1">Alpha/beta hydrolase</fullName>
    </submittedName>
</protein>
<reference evidence="1" key="1">
    <citation type="submission" date="2021-04" db="EMBL/GenBank/DDBJ databases">
        <title>Devosia litorisediminis sp. nov., isolated from a sand dune.</title>
        <authorList>
            <person name="Park S."/>
            <person name="Yoon J.-H."/>
        </authorList>
    </citation>
    <scope>NUCLEOTIDE SEQUENCE</scope>
    <source>
        <strain evidence="1">BSSL-BM10</strain>
    </source>
</reference>
<name>A0A942E452_9HYPH</name>
<evidence type="ECO:0000313" key="2">
    <source>
        <dbReference type="Proteomes" id="UP000678281"/>
    </source>
</evidence>
<proteinExistence type="predicted"/>
<keyword evidence="1" id="KW-0378">Hydrolase</keyword>
<dbReference type="PANTHER" id="PTHR12277:SF81">
    <property type="entry name" value="PROTEIN ABHD13"/>
    <property type="match status" value="1"/>
</dbReference>
<keyword evidence="2" id="KW-1185">Reference proteome</keyword>
<accession>A0A942E452</accession>
<organism evidence="1 2">
    <name type="scientific">Devosia litorisediminis</name>
    <dbReference type="NCBI Taxonomy" id="2829817"/>
    <lineage>
        <taxon>Bacteria</taxon>
        <taxon>Pseudomonadati</taxon>
        <taxon>Pseudomonadota</taxon>
        <taxon>Alphaproteobacteria</taxon>
        <taxon>Hyphomicrobiales</taxon>
        <taxon>Devosiaceae</taxon>
        <taxon>Devosia</taxon>
    </lineage>
</organism>
<sequence length="270" mass="29315">MKLMLRVLLIAVVALVIFYGGVFGYVFVNQRALQYSPDGPITALADTELSAAEAVAIASGDGVINGWYQAPQTGKPVILYFKGNSGSFSEEHSRFEQFADAGYGFLAFDYRGFPMSPGEINQTNILQDATSAFDWVSQKGFPVVIWGRSLGSGPSTYVASIREAKALLFEVGFLSALTVANERYPFLPVGLAMADRFEVNEWILDVSEPVLVAHGTGDETIDVSNGERVYALAPNPDALWIVPEAGHSDLWALGLWARADAFFQRAMAAQ</sequence>
<dbReference type="Proteomes" id="UP000678281">
    <property type="component" value="Unassembled WGS sequence"/>
</dbReference>